<dbReference type="Proteomes" id="UP001227230">
    <property type="component" value="Chromosome 6"/>
</dbReference>
<proteinExistence type="predicted"/>
<dbReference type="InterPro" id="IPR001810">
    <property type="entry name" value="F-box_dom"/>
</dbReference>
<dbReference type="SMART" id="SM00256">
    <property type="entry name" value="FBOX"/>
    <property type="match status" value="1"/>
</dbReference>
<evidence type="ECO:0000259" key="1">
    <source>
        <dbReference type="PROSITE" id="PS50181"/>
    </source>
</evidence>
<dbReference type="Gene3D" id="1.20.1280.50">
    <property type="match status" value="1"/>
</dbReference>
<dbReference type="CDD" id="cd23158">
    <property type="entry name" value="Prefoldin_UXT"/>
    <property type="match status" value="1"/>
</dbReference>
<dbReference type="InterPro" id="IPR004127">
    <property type="entry name" value="Prefoldin_subunit_alpha"/>
</dbReference>
<dbReference type="InterPro" id="IPR036047">
    <property type="entry name" value="F-box-like_dom_sf"/>
</dbReference>
<evidence type="ECO:0000313" key="3">
    <source>
        <dbReference type="Proteomes" id="UP001227230"/>
    </source>
</evidence>
<dbReference type="InterPro" id="IPR006527">
    <property type="entry name" value="F-box-assoc_dom_typ1"/>
</dbReference>
<reference evidence="2 3" key="1">
    <citation type="journal article" date="2023" name="Hortic Res">
        <title>The complete reference genome for grapevine (Vitis vinifera L.) genetics and breeding.</title>
        <authorList>
            <person name="Shi X."/>
            <person name="Cao S."/>
            <person name="Wang X."/>
            <person name="Huang S."/>
            <person name="Wang Y."/>
            <person name="Liu Z."/>
            <person name="Liu W."/>
            <person name="Leng X."/>
            <person name="Peng Y."/>
            <person name="Wang N."/>
            <person name="Wang Y."/>
            <person name="Ma Z."/>
            <person name="Xu X."/>
            <person name="Zhang F."/>
            <person name="Xue H."/>
            <person name="Zhong H."/>
            <person name="Wang Y."/>
            <person name="Zhang K."/>
            <person name="Velt A."/>
            <person name="Avia K."/>
            <person name="Holtgrawe D."/>
            <person name="Grimplet J."/>
            <person name="Matus J.T."/>
            <person name="Ware D."/>
            <person name="Wu X."/>
            <person name="Wang H."/>
            <person name="Liu C."/>
            <person name="Fang Y."/>
            <person name="Rustenholz C."/>
            <person name="Cheng Z."/>
            <person name="Xiao H."/>
            <person name="Zhou Y."/>
        </authorList>
    </citation>
    <scope>NUCLEOTIDE SEQUENCE [LARGE SCALE GENOMIC DNA]</scope>
    <source>
        <strain evidence="3">cv. Pinot noir / PN40024</strain>
        <tissue evidence="2">Leaf</tissue>
    </source>
</reference>
<sequence>MAYLPLHIMENILLRLPVKSMLRCRCVCKAWCMLISHPQFAKTHLQLPQTQAKTRLCIIKYEEEKDDACMAVRVSTKDWESIGDGDGDGELLDGFDYSFGTANLKHHLRLLNSCDGLLCLVDMFGEFVLWNPSTRQYNPLPPNPNGPQDTAYGLGYDPSTDDYKIVGYHSLGYETMVDVFSLKSREWRRLQERHGSQVVSSGKEAVLHGAVHWIARDLNPDHYTVIVAFDFEKEEFRQMTAPWDDESYYILSVMGGCLCAQEAIDGSKIWVMKEYGVEASWTRNDLDDKFKSQLLLLDMISERHDWFRYDTNGIQIFSSPESRLCSSVDLFKIPQSLHESIRLLSTRAGGGRSRREIEVNGRRRQQGLFLLSLVSLLNRVEMDGLIQQKVQRFEEFVDRRLKPDLVHAIAERDKVFERQEVFSNLRRNIENLEKNSVTSLQTMVNLGSEVYMQAEVPDTQRIFVDIGLGFHVEFTWSEALKYISIKEESLANQIQEYTRLIASIKAQIKIVCEGIRELLQLPAER</sequence>
<keyword evidence="3" id="KW-1185">Reference proteome</keyword>
<dbReference type="PROSITE" id="PS50181">
    <property type="entry name" value="FBOX"/>
    <property type="match status" value="1"/>
</dbReference>
<dbReference type="SUPFAM" id="SSF50965">
    <property type="entry name" value="Galactose oxidase, central domain"/>
    <property type="match status" value="1"/>
</dbReference>
<protein>
    <recommendedName>
        <fullName evidence="1">F-box domain-containing protein</fullName>
    </recommendedName>
</protein>
<feature type="domain" description="F-box" evidence="1">
    <location>
        <begin position="1"/>
        <end position="44"/>
    </location>
</feature>
<dbReference type="PANTHER" id="PTHR31672:SF13">
    <property type="entry name" value="F-BOX PROTEIN CPR30-LIKE"/>
    <property type="match status" value="1"/>
</dbReference>
<dbReference type="InterPro" id="IPR017451">
    <property type="entry name" value="F-box-assoc_interact_dom"/>
</dbReference>
<dbReference type="EMBL" id="CP126653">
    <property type="protein sequence ID" value="WJZ88469.1"/>
    <property type="molecule type" value="Genomic_DNA"/>
</dbReference>
<name>A0ABY9C0N5_VITVI</name>
<dbReference type="InterPro" id="IPR050796">
    <property type="entry name" value="SCF_F-box_component"/>
</dbReference>
<evidence type="ECO:0000313" key="2">
    <source>
        <dbReference type="EMBL" id="WJZ88469.1"/>
    </source>
</evidence>
<dbReference type="PANTHER" id="PTHR31672">
    <property type="entry name" value="BNACNNG10540D PROTEIN"/>
    <property type="match status" value="1"/>
</dbReference>
<dbReference type="Pfam" id="PF00646">
    <property type="entry name" value="F-box"/>
    <property type="match status" value="1"/>
</dbReference>
<dbReference type="Gene3D" id="1.10.287.370">
    <property type="match status" value="1"/>
</dbReference>
<dbReference type="NCBIfam" id="TIGR01640">
    <property type="entry name" value="F_box_assoc_1"/>
    <property type="match status" value="1"/>
</dbReference>
<gene>
    <name evidence="2" type="ORF">VitviT2T_007765</name>
</gene>
<organism evidence="2 3">
    <name type="scientific">Vitis vinifera</name>
    <name type="common">Grape</name>
    <dbReference type="NCBI Taxonomy" id="29760"/>
    <lineage>
        <taxon>Eukaryota</taxon>
        <taxon>Viridiplantae</taxon>
        <taxon>Streptophyta</taxon>
        <taxon>Embryophyta</taxon>
        <taxon>Tracheophyta</taxon>
        <taxon>Spermatophyta</taxon>
        <taxon>Magnoliopsida</taxon>
        <taxon>eudicotyledons</taxon>
        <taxon>Gunneridae</taxon>
        <taxon>Pentapetalae</taxon>
        <taxon>rosids</taxon>
        <taxon>Vitales</taxon>
        <taxon>Vitaceae</taxon>
        <taxon>Viteae</taxon>
        <taxon>Vitis</taxon>
    </lineage>
</organism>
<dbReference type="Pfam" id="PF07734">
    <property type="entry name" value="FBA_1"/>
    <property type="match status" value="1"/>
</dbReference>
<accession>A0ABY9C0N5</accession>
<dbReference type="InterPro" id="IPR011043">
    <property type="entry name" value="Gal_Oxase/kelch_b-propeller"/>
</dbReference>
<dbReference type="SUPFAM" id="SSF81383">
    <property type="entry name" value="F-box domain"/>
    <property type="match status" value="1"/>
</dbReference>
<dbReference type="SUPFAM" id="SSF46579">
    <property type="entry name" value="Prefoldin"/>
    <property type="match status" value="1"/>
</dbReference>
<dbReference type="Pfam" id="PF02996">
    <property type="entry name" value="Prefoldin"/>
    <property type="match status" value="1"/>
</dbReference>
<dbReference type="CDD" id="cd22157">
    <property type="entry name" value="F-box_AtFBW1-like"/>
    <property type="match status" value="1"/>
</dbReference>
<dbReference type="InterPro" id="IPR009053">
    <property type="entry name" value="Prefoldin"/>
</dbReference>